<comment type="caution">
    <text evidence="2">The sequence shown here is derived from an EMBL/GenBank/DDBJ whole genome shotgun (WGS) entry which is preliminary data.</text>
</comment>
<reference evidence="2" key="1">
    <citation type="journal article" date="2023" name="Mol. Phylogenet. Evol.">
        <title>Genome-scale phylogeny and comparative genomics of the fungal order Sordariales.</title>
        <authorList>
            <person name="Hensen N."/>
            <person name="Bonometti L."/>
            <person name="Westerberg I."/>
            <person name="Brannstrom I.O."/>
            <person name="Guillou S."/>
            <person name="Cros-Aarteil S."/>
            <person name="Calhoun S."/>
            <person name="Haridas S."/>
            <person name="Kuo A."/>
            <person name="Mondo S."/>
            <person name="Pangilinan J."/>
            <person name="Riley R."/>
            <person name="LaButti K."/>
            <person name="Andreopoulos B."/>
            <person name="Lipzen A."/>
            <person name="Chen C."/>
            <person name="Yan M."/>
            <person name="Daum C."/>
            <person name="Ng V."/>
            <person name="Clum A."/>
            <person name="Steindorff A."/>
            <person name="Ohm R.A."/>
            <person name="Martin F."/>
            <person name="Silar P."/>
            <person name="Natvig D.O."/>
            <person name="Lalanne C."/>
            <person name="Gautier V."/>
            <person name="Ament-Velasquez S.L."/>
            <person name="Kruys A."/>
            <person name="Hutchinson M.I."/>
            <person name="Powell A.J."/>
            <person name="Barry K."/>
            <person name="Miller A.N."/>
            <person name="Grigoriev I.V."/>
            <person name="Debuchy R."/>
            <person name="Gladieux P."/>
            <person name="Hiltunen Thoren M."/>
            <person name="Johannesson H."/>
        </authorList>
    </citation>
    <scope>NUCLEOTIDE SEQUENCE</scope>
    <source>
        <strain evidence="2">PSN243</strain>
    </source>
</reference>
<keyword evidence="1" id="KW-0472">Membrane</keyword>
<keyword evidence="1" id="KW-1133">Transmembrane helix</keyword>
<feature type="transmembrane region" description="Helical" evidence="1">
    <location>
        <begin position="93"/>
        <end position="114"/>
    </location>
</feature>
<accession>A0AAV9GBN3</accession>
<dbReference type="Proteomes" id="UP001321760">
    <property type="component" value="Unassembled WGS sequence"/>
</dbReference>
<feature type="transmembrane region" description="Helical" evidence="1">
    <location>
        <begin position="12"/>
        <end position="36"/>
    </location>
</feature>
<feature type="transmembrane region" description="Helical" evidence="1">
    <location>
        <begin position="56"/>
        <end position="81"/>
    </location>
</feature>
<organism evidence="2 3">
    <name type="scientific">Podospora aff. communis PSN243</name>
    <dbReference type="NCBI Taxonomy" id="3040156"/>
    <lineage>
        <taxon>Eukaryota</taxon>
        <taxon>Fungi</taxon>
        <taxon>Dikarya</taxon>
        <taxon>Ascomycota</taxon>
        <taxon>Pezizomycotina</taxon>
        <taxon>Sordariomycetes</taxon>
        <taxon>Sordariomycetidae</taxon>
        <taxon>Sordariales</taxon>
        <taxon>Podosporaceae</taxon>
        <taxon>Podospora</taxon>
    </lineage>
</organism>
<evidence type="ECO:0000313" key="3">
    <source>
        <dbReference type="Proteomes" id="UP001321760"/>
    </source>
</evidence>
<sequence length="570" mass="61957">MTLEVWRRVGWQLVLLLLSSTLFVAIVLVVQLTVWAEQQSDQGLPLDDRLKLDVSVTLAILRVLQGVLSALLTISMARALLFLQWSLICRPEGLSYLSLLSLSGSTGSWGLFRIMFGFGSGLSTRAFAVMGIMLLFLPWLSDLLLYINTTIITVYDTAHSYNATAGVGPFNASLVEPFIKQLNSMSPPDYPYQVLPYSIYAVVYNLMANPWYSTVVDPIACPDPSNRCESYLLSGGTLLMEPTIPPGYESYPLIKVPNVPTVQLDFTPPLAPELTHTFPPSDCDIFDHPTALIAIRLCITPSPSHPNHLNAALFICPNGTTPSPSGPICTPPQTSPLPQTPQPPHILPNLTTTFTLHTRTATLLLSQSNLSITSTSSLSPPLPNPIPTSSLASYRTALSLLLNYSASGIPPPSSIAESFWSASSNAQILRSSGQLSHSFQSILAFPIWLFNANNYGNLETWGHQTGSLPGEFRTTASVVRGYGKIRFDGTMVGVYVVLQGVVLVGLWGLWVGDWRWGGRERGVVVSSFPLFDLVFKARVGGGVEGKEVGGMGDGEVVRLMGGRRVFVKME</sequence>
<reference evidence="2" key="2">
    <citation type="submission" date="2023-05" db="EMBL/GenBank/DDBJ databases">
        <authorList>
            <consortium name="Lawrence Berkeley National Laboratory"/>
            <person name="Steindorff A."/>
            <person name="Hensen N."/>
            <person name="Bonometti L."/>
            <person name="Westerberg I."/>
            <person name="Brannstrom I.O."/>
            <person name="Guillou S."/>
            <person name="Cros-Aarteil S."/>
            <person name="Calhoun S."/>
            <person name="Haridas S."/>
            <person name="Kuo A."/>
            <person name="Mondo S."/>
            <person name="Pangilinan J."/>
            <person name="Riley R."/>
            <person name="Labutti K."/>
            <person name="Andreopoulos B."/>
            <person name="Lipzen A."/>
            <person name="Chen C."/>
            <person name="Yanf M."/>
            <person name="Daum C."/>
            <person name="Ng V."/>
            <person name="Clum A."/>
            <person name="Ohm R."/>
            <person name="Martin F."/>
            <person name="Silar P."/>
            <person name="Natvig D."/>
            <person name="Lalanne C."/>
            <person name="Gautier V."/>
            <person name="Ament-Velasquez S.L."/>
            <person name="Kruys A."/>
            <person name="Hutchinson M.I."/>
            <person name="Powell A.J."/>
            <person name="Barry K."/>
            <person name="Miller A.N."/>
            <person name="Grigoriev I.V."/>
            <person name="Debuchy R."/>
            <person name="Gladieux P."/>
            <person name="Thoren M.H."/>
            <person name="Johannesson H."/>
        </authorList>
    </citation>
    <scope>NUCLEOTIDE SEQUENCE</scope>
    <source>
        <strain evidence="2">PSN243</strain>
    </source>
</reference>
<keyword evidence="1" id="KW-0812">Transmembrane</keyword>
<dbReference type="EMBL" id="MU865966">
    <property type="protein sequence ID" value="KAK4445350.1"/>
    <property type="molecule type" value="Genomic_DNA"/>
</dbReference>
<gene>
    <name evidence="2" type="ORF">QBC34DRAFT_441760</name>
</gene>
<evidence type="ECO:0000256" key="1">
    <source>
        <dbReference type="SAM" id="Phobius"/>
    </source>
</evidence>
<keyword evidence="3" id="KW-1185">Reference proteome</keyword>
<evidence type="ECO:0000313" key="2">
    <source>
        <dbReference type="EMBL" id="KAK4445350.1"/>
    </source>
</evidence>
<name>A0AAV9GBN3_9PEZI</name>
<dbReference type="AlphaFoldDB" id="A0AAV9GBN3"/>
<protein>
    <submittedName>
        <fullName evidence="2">Uncharacterized protein</fullName>
    </submittedName>
</protein>
<proteinExistence type="predicted"/>
<feature type="transmembrane region" description="Helical" evidence="1">
    <location>
        <begin position="126"/>
        <end position="147"/>
    </location>
</feature>
<feature type="transmembrane region" description="Helical" evidence="1">
    <location>
        <begin position="492"/>
        <end position="510"/>
    </location>
</feature>